<dbReference type="PRINTS" id="PR00171">
    <property type="entry name" value="SUGRTRNSPORT"/>
</dbReference>
<dbReference type="InterPro" id="IPR050360">
    <property type="entry name" value="MFS_Sugar_Transporters"/>
</dbReference>
<keyword evidence="11" id="KW-1185">Reference proteome</keyword>
<dbReference type="InterPro" id="IPR005829">
    <property type="entry name" value="Sugar_transporter_CS"/>
</dbReference>
<keyword evidence="6 8" id="KW-0472">Membrane</keyword>
<feature type="transmembrane region" description="Helical" evidence="8">
    <location>
        <begin position="422"/>
        <end position="441"/>
    </location>
</feature>
<dbReference type="Gene3D" id="1.20.1250.20">
    <property type="entry name" value="MFS general substrate transporter like domains"/>
    <property type="match status" value="1"/>
</dbReference>
<dbReference type="InterPro" id="IPR036259">
    <property type="entry name" value="MFS_trans_sf"/>
</dbReference>
<protein>
    <recommendedName>
        <fullName evidence="9">Major facilitator superfamily (MFS) profile domain-containing protein</fullName>
    </recommendedName>
</protein>
<dbReference type="SUPFAM" id="SSF103473">
    <property type="entry name" value="MFS general substrate transporter"/>
    <property type="match status" value="1"/>
</dbReference>
<evidence type="ECO:0000313" key="10">
    <source>
        <dbReference type="EMBL" id="KAJ5152521.1"/>
    </source>
</evidence>
<feature type="domain" description="Major facilitator superfamily (MFS) profile" evidence="9">
    <location>
        <begin position="10"/>
        <end position="445"/>
    </location>
</feature>
<proteinExistence type="inferred from homology"/>
<feature type="transmembrane region" description="Helical" evidence="8">
    <location>
        <begin position="294"/>
        <end position="313"/>
    </location>
</feature>
<evidence type="ECO:0000256" key="8">
    <source>
        <dbReference type="SAM" id="Phobius"/>
    </source>
</evidence>
<dbReference type="NCBIfam" id="TIGR00879">
    <property type="entry name" value="SP"/>
    <property type="match status" value="1"/>
</dbReference>
<comment type="caution">
    <text evidence="10">The sequence shown here is derived from an EMBL/GenBank/DDBJ whole genome shotgun (WGS) entry which is preliminary data.</text>
</comment>
<dbReference type="OrthoDB" id="6612291at2759"/>
<comment type="similarity">
    <text evidence="2 7">Belongs to the major facilitator superfamily. Sugar transporter (TC 2.A.1.1) family.</text>
</comment>
<dbReference type="Proteomes" id="UP001146351">
    <property type="component" value="Unassembled WGS sequence"/>
</dbReference>
<gene>
    <name evidence="10" type="ORF">N7492_009801</name>
</gene>
<accession>A0A9W9HQF6</accession>
<feature type="transmembrane region" description="Helical" evidence="8">
    <location>
        <begin position="355"/>
        <end position="379"/>
    </location>
</feature>
<evidence type="ECO:0000256" key="2">
    <source>
        <dbReference type="ARBA" id="ARBA00010992"/>
    </source>
</evidence>
<evidence type="ECO:0000256" key="5">
    <source>
        <dbReference type="ARBA" id="ARBA00022989"/>
    </source>
</evidence>
<feature type="transmembrane region" description="Helical" evidence="8">
    <location>
        <begin position="84"/>
        <end position="102"/>
    </location>
</feature>
<organism evidence="10 11">
    <name type="scientific">Penicillium capsulatum</name>
    <dbReference type="NCBI Taxonomy" id="69766"/>
    <lineage>
        <taxon>Eukaryota</taxon>
        <taxon>Fungi</taxon>
        <taxon>Dikarya</taxon>
        <taxon>Ascomycota</taxon>
        <taxon>Pezizomycotina</taxon>
        <taxon>Eurotiomycetes</taxon>
        <taxon>Eurotiomycetidae</taxon>
        <taxon>Eurotiales</taxon>
        <taxon>Aspergillaceae</taxon>
        <taxon>Penicillium</taxon>
    </lineage>
</organism>
<comment type="subcellular location">
    <subcellularLocation>
        <location evidence="1">Membrane</location>
        <topology evidence="1">Multi-pass membrane protein</topology>
    </subcellularLocation>
</comment>
<dbReference type="GO" id="GO:0016020">
    <property type="term" value="C:membrane"/>
    <property type="evidence" value="ECO:0007669"/>
    <property type="project" value="UniProtKB-SubCell"/>
</dbReference>
<dbReference type="PANTHER" id="PTHR48022:SF11">
    <property type="entry name" value="MONOSACCHARIDE TRANSPORTER (HXT8), PUTATIVE (AFU_ORTHOLOGUE AFUA_2G08120)-RELATED"/>
    <property type="match status" value="1"/>
</dbReference>
<feature type="transmembrane region" description="Helical" evidence="8">
    <location>
        <begin position="176"/>
        <end position="195"/>
    </location>
</feature>
<feature type="transmembrane region" description="Helical" evidence="8">
    <location>
        <begin position="391"/>
        <end position="410"/>
    </location>
</feature>
<reference evidence="10" key="2">
    <citation type="journal article" date="2023" name="IMA Fungus">
        <title>Comparative genomic study of the Penicillium genus elucidates a diverse pangenome and 15 lateral gene transfer events.</title>
        <authorList>
            <person name="Petersen C."/>
            <person name="Sorensen T."/>
            <person name="Nielsen M.R."/>
            <person name="Sondergaard T.E."/>
            <person name="Sorensen J.L."/>
            <person name="Fitzpatrick D.A."/>
            <person name="Frisvad J.C."/>
            <person name="Nielsen K.L."/>
        </authorList>
    </citation>
    <scope>NUCLEOTIDE SEQUENCE</scope>
    <source>
        <strain evidence="10">IBT 21917</strain>
    </source>
</reference>
<dbReference type="GO" id="GO:0005351">
    <property type="term" value="F:carbohydrate:proton symporter activity"/>
    <property type="evidence" value="ECO:0007669"/>
    <property type="project" value="TreeGrafter"/>
</dbReference>
<feature type="transmembrane region" description="Helical" evidence="8">
    <location>
        <begin position="325"/>
        <end position="343"/>
    </location>
</feature>
<feature type="transmembrane region" description="Helical" evidence="8">
    <location>
        <begin position="260"/>
        <end position="282"/>
    </location>
</feature>
<dbReference type="PROSITE" id="PS00217">
    <property type="entry name" value="SUGAR_TRANSPORT_2"/>
    <property type="match status" value="1"/>
</dbReference>
<keyword evidence="4 8" id="KW-0812">Transmembrane</keyword>
<feature type="transmembrane region" description="Helical" evidence="8">
    <location>
        <begin position="59"/>
        <end position="77"/>
    </location>
</feature>
<dbReference type="AlphaFoldDB" id="A0A9W9HQF6"/>
<evidence type="ECO:0000256" key="3">
    <source>
        <dbReference type="ARBA" id="ARBA00022448"/>
    </source>
</evidence>
<dbReference type="InterPro" id="IPR020846">
    <property type="entry name" value="MFS_dom"/>
</dbReference>
<reference evidence="10" key="1">
    <citation type="submission" date="2022-11" db="EMBL/GenBank/DDBJ databases">
        <authorList>
            <person name="Petersen C."/>
        </authorList>
    </citation>
    <scope>NUCLEOTIDE SEQUENCE</scope>
    <source>
        <strain evidence="10">IBT 21917</strain>
    </source>
</reference>
<dbReference type="FunFam" id="1.20.1250.20:FF:000134">
    <property type="entry name" value="MFS sugar transporter protein"/>
    <property type="match status" value="1"/>
</dbReference>
<evidence type="ECO:0000259" key="9">
    <source>
        <dbReference type="PROSITE" id="PS50850"/>
    </source>
</evidence>
<keyword evidence="3 7" id="KW-0813">Transport</keyword>
<evidence type="ECO:0000256" key="4">
    <source>
        <dbReference type="ARBA" id="ARBA00022692"/>
    </source>
</evidence>
<sequence length="512" mass="55822">MQGNWLNILIVVFVTLGSFSYGYSASIIASTLGQSAFVRYLDLDPTVNPHAESLQGATNGIFQAGGFFGALLITPVADKLSRRCSILMSCLLLVVGGALQAGSVHIGMFLAMRFITGMGVGMVVGSVPLYQSEISPPKVRGLLVGLHGVMISVGYAAAGWIGYACYPLEGNIQWRLPLGIQCIAPGILALGSYVLPESPRWLLQNDRTDEAFDVIRRIHGEGAQAEFTQMCCQAEVERACQQSMSTFKQLRQPHNLKRPALGFALMFGGQTTGTLVLNNYGVSLYTKLGYSGQSAIALTAGWVTVSIPGNLFLAFFVDRIGRIRMLLYGFIAIVFILVGEMIATGLPNQSSGNNIAAIFFLYCHIAVYGLCIDATTYIYVSEIFPTRMRAIGSSISISGLFVASIIYTQSATSAFSNIGWKYYLVFTTTSALMAVCLSLFFPETKGLSLEEIDTCFGDPGPDLYLGDNSTGGGHRNQARCSMWNRWSEFMNRSFSHEYRLYCSLIYVNLRLE</sequence>
<dbReference type="EMBL" id="JAPQKO010000007">
    <property type="protein sequence ID" value="KAJ5152521.1"/>
    <property type="molecule type" value="Genomic_DNA"/>
</dbReference>
<evidence type="ECO:0000256" key="1">
    <source>
        <dbReference type="ARBA" id="ARBA00004141"/>
    </source>
</evidence>
<dbReference type="PROSITE" id="PS50850">
    <property type="entry name" value="MFS"/>
    <property type="match status" value="1"/>
</dbReference>
<evidence type="ECO:0000256" key="6">
    <source>
        <dbReference type="ARBA" id="ARBA00023136"/>
    </source>
</evidence>
<feature type="transmembrane region" description="Helical" evidence="8">
    <location>
        <begin position="142"/>
        <end position="164"/>
    </location>
</feature>
<dbReference type="PANTHER" id="PTHR48022">
    <property type="entry name" value="PLASTIDIC GLUCOSE TRANSPORTER 4"/>
    <property type="match status" value="1"/>
</dbReference>
<dbReference type="InterPro" id="IPR003663">
    <property type="entry name" value="Sugar/inositol_transpt"/>
</dbReference>
<dbReference type="InterPro" id="IPR005828">
    <property type="entry name" value="MFS_sugar_transport-like"/>
</dbReference>
<feature type="transmembrane region" description="Helical" evidence="8">
    <location>
        <begin position="108"/>
        <end position="130"/>
    </location>
</feature>
<dbReference type="Pfam" id="PF00083">
    <property type="entry name" value="Sugar_tr"/>
    <property type="match status" value="1"/>
</dbReference>
<keyword evidence="5 8" id="KW-1133">Transmembrane helix</keyword>
<evidence type="ECO:0000256" key="7">
    <source>
        <dbReference type="RuleBase" id="RU003346"/>
    </source>
</evidence>
<evidence type="ECO:0000313" key="11">
    <source>
        <dbReference type="Proteomes" id="UP001146351"/>
    </source>
</evidence>
<name>A0A9W9HQF6_9EURO</name>